<accession>A0A8T0DHT4</accession>
<reference evidence="1 2" key="1">
    <citation type="submission" date="2019-07" db="EMBL/GenBank/DDBJ databases">
        <title>Annotation for the trematode Paragonimus westermani.</title>
        <authorList>
            <person name="Choi Y.-J."/>
        </authorList>
    </citation>
    <scope>NUCLEOTIDE SEQUENCE [LARGE SCALE GENOMIC DNA]</scope>
    <source>
        <strain evidence="1">180907_Pwestermani</strain>
    </source>
</reference>
<evidence type="ECO:0000313" key="2">
    <source>
        <dbReference type="Proteomes" id="UP000699462"/>
    </source>
</evidence>
<dbReference type="EMBL" id="JTDF01004082">
    <property type="protein sequence ID" value="KAF8567230.1"/>
    <property type="molecule type" value="Genomic_DNA"/>
</dbReference>
<keyword evidence="2" id="KW-1185">Reference proteome</keyword>
<gene>
    <name evidence="1" type="ORF">P879_00721</name>
</gene>
<protein>
    <submittedName>
        <fullName evidence="1">Uncharacterized protein</fullName>
    </submittedName>
</protein>
<sequence>MSWHLFARRCNLTSTFQKYARTTKCRQSISISIRARSGCNRTNTCTFLTLFEISMDWNWLYSQMNLRGISSNCDTFVR</sequence>
<organism evidence="1 2">
    <name type="scientific">Paragonimus westermani</name>
    <dbReference type="NCBI Taxonomy" id="34504"/>
    <lineage>
        <taxon>Eukaryota</taxon>
        <taxon>Metazoa</taxon>
        <taxon>Spiralia</taxon>
        <taxon>Lophotrochozoa</taxon>
        <taxon>Platyhelminthes</taxon>
        <taxon>Trematoda</taxon>
        <taxon>Digenea</taxon>
        <taxon>Plagiorchiida</taxon>
        <taxon>Troglotremata</taxon>
        <taxon>Troglotrematidae</taxon>
        <taxon>Paragonimus</taxon>
    </lineage>
</organism>
<name>A0A8T0DHT4_9TREM</name>
<proteinExistence type="predicted"/>
<dbReference type="Proteomes" id="UP000699462">
    <property type="component" value="Unassembled WGS sequence"/>
</dbReference>
<comment type="caution">
    <text evidence="1">The sequence shown here is derived from an EMBL/GenBank/DDBJ whole genome shotgun (WGS) entry which is preliminary data.</text>
</comment>
<evidence type="ECO:0000313" key="1">
    <source>
        <dbReference type="EMBL" id="KAF8567230.1"/>
    </source>
</evidence>
<dbReference type="AlphaFoldDB" id="A0A8T0DHT4"/>